<accession>A0A6J4IRG1</accession>
<organism evidence="1">
    <name type="scientific">uncultured Chloroflexota bacterium</name>
    <dbReference type="NCBI Taxonomy" id="166587"/>
    <lineage>
        <taxon>Bacteria</taxon>
        <taxon>Bacillati</taxon>
        <taxon>Chloroflexota</taxon>
        <taxon>environmental samples</taxon>
    </lineage>
</organism>
<dbReference type="SUPFAM" id="SSF143100">
    <property type="entry name" value="TTHA1013/TTHA0281-like"/>
    <property type="match status" value="1"/>
</dbReference>
<evidence type="ECO:0000313" key="1">
    <source>
        <dbReference type="EMBL" id="CAA9259542.1"/>
    </source>
</evidence>
<dbReference type="InterPro" id="IPR035069">
    <property type="entry name" value="TTHA1013/TTHA0281-like"/>
</dbReference>
<dbReference type="AlphaFoldDB" id="A0A6J4IRG1"/>
<reference evidence="1" key="1">
    <citation type="submission" date="2020-02" db="EMBL/GenBank/DDBJ databases">
        <authorList>
            <person name="Meier V. D."/>
        </authorList>
    </citation>
    <scope>NUCLEOTIDE SEQUENCE</scope>
    <source>
        <strain evidence="1">AVDCRST_MAG77</strain>
    </source>
</reference>
<sequence length="83" mass="8850">MSLYELRVDLEEITDAGDYRYMATSEDLPGLVVGGDTPDEVLTLVPQVAAALIASLRASGDPLPPILRESLALPSRVRITIAA</sequence>
<dbReference type="Gene3D" id="3.30.160.250">
    <property type="match status" value="1"/>
</dbReference>
<name>A0A6J4IRG1_9CHLR</name>
<evidence type="ECO:0008006" key="2">
    <source>
        <dbReference type="Google" id="ProtNLM"/>
    </source>
</evidence>
<gene>
    <name evidence="1" type="ORF">AVDCRST_MAG77-2503</name>
</gene>
<proteinExistence type="predicted"/>
<protein>
    <recommendedName>
        <fullName evidence="2">DUF1902 domain-containing protein</fullName>
    </recommendedName>
</protein>
<dbReference type="EMBL" id="CADCTC010000150">
    <property type="protein sequence ID" value="CAA9259542.1"/>
    <property type="molecule type" value="Genomic_DNA"/>
</dbReference>